<feature type="transmembrane region" description="Helical" evidence="2">
    <location>
        <begin position="67"/>
        <end position="86"/>
    </location>
</feature>
<evidence type="ECO:0000256" key="2">
    <source>
        <dbReference type="SAM" id="Phobius"/>
    </source>
</evidence>
<reference evidence="3 4" key="1">
    <citation type="submission" date="2014-06" db="EMBL/GenBank/DDBJ databases">
        <authorList>
            <person name="Swart Estienne"/>
        </authorList>
    </citation>
    <scope>NUCLEOTIDE SEQUENCE [LARGE SCALE GENOMIC DNA]</scope>
    <source>
        <strain evidence="3 4">130c</strain>
    </source>
</reference>
<name>A0A078AJV3_STYLE</name>
<dbReference type="EMBL" id="CCKQ01011126">
    <property type="protein sequence ID" value="CDW82665.1"/>
    <property type="molecule type" value="Genomic_DNA"/>
</dbReference>
<keyword evidence="4" id="KW-1185">Reference proteome</keyword>
<evidence type="ECO:0000256" key="1">
    <source>
        <dbReference type="SAM" id="MobiDB-lite"/>
    </source>
</evidence>
<feature type="transmembrane region" description="Helical" evidence="2">
    <location>
        <begin position="144"/>
        <end position="164"/>
    </location>
</feature>
<feature type="transmembrane region" description="Helical" evidence="2">
    <location>
        <begin position="106"/>
        <end position="124"/>
    </location>
</feature>
<feature type="region of interest" description="Disordered" evidence="1">
    <location>
        <begin position="1"/>
        <end position="20"/>
    </location>
</feature>
<keyword evidence="2" id="KW-0472">Membrane</keyword>
<keyword evidence="2" id="KW-0812">Transmembrane</keyword>
<proteinExistence type="predicted"/>
<evidence type="ECO:0000313" key="4">
    <source>
        <dbReference type="Proteomes" id="UP000039865"/>
    </source>
</evidence>
<protein>
    <submittedName>
        <fullName evidence="3">Uncharacterized protein</fullName>
    </submittedName>
</protein>
<feature type="compositionally biased region" description="Polar residues" evidence="1">
    <location>
        <begin position="1"/>
        <end position="11"/>
    </location>
</feature>
<keyword evidence="2" id="KW-1133">Transmembrane helix</keyword>
<organism evidence="3 4">
    <name type="scientific">Stylonychia lemnae</name>
    <name type="common">Ciliate</name>
    <dbReference type="NCBI Taxonomy" id="5949"/>
    <lineage>
        <taxon>Eukaryota</taxon>
        <taxon>Sar</taxon>
        <taxon>Alveolata</taxon>
        <taxon>Ciliophora</taxon>
        <taxon>Intramacronucleata</taxon>
        <taxon>Spirotrichea</taxon>
        <taxon>Stichotrichia</taxon>
        <taxon>Sporadotrichida</taxon>
        <taxon>Oxytrichidae</taxon>
        <taxon>Stylonychinae</taxon>
        <taxon>Stylonychia</taxon>
    </lineage>
</organism>
<dbReference type="AlphaFoldDB" id="A0A078AJV3"/>
<gene>
    <name evidence="3" type="primary">Contig7501.g8014</name>
    <name evidence="3" type="ORF">STYLEM_11698</name>
</gene>
<accession>A0A078AJV3</accession>
<dbReference type="Proteomes" id="UP000039865">
    <property type="component" value="Unassembled WGS sequence"/>
</dbReference>
<evidence type="ECO:0000313" key="3">
    <source>
        <dbReference type="EMBL" id="CDW82665.1"/>
    </source>
</evidence>
<sequence length="187" mass="21125">MNTQRHQFASSNDHHQKNSRSHTKETCCCCVSIMHAPLAVGIIDLLILVSKIINVVEFQKGGQKGPLIGEILALVLVCIPRVAAFVLYRTRRKDVKAVSIQLQTRFITFFLLLIEVIVVSFLIVQIDETGMNEDVYIATKAASSILQVLYLIPNGIGLILDLYYTNSIRRYRLQIQSTDLKKPFNHV</sequence>
<feature type="transmembrane region" description="Helical" evidence="2">
    <location>
        <begin position="26"/>
        <end position="47"/>
    </location>
</feature>
<dbReference type="InParanoid" id="A0A078AJV3"/>